<accession>A0A1I2M5P1</accession>
<protein>
    <submittedName>
        <fullName evidence="1">Uncharacterized protein</fullName>
    </submittedName>
</protein>
<sequence>MNINSFGQKLENDKKINKIFTQAEIVTLNKILIHFDNYLIDKTNIQKVDSAYHQFSEDLKYTESIEKLWKKICEDEETNDRFLNLIKGNQSIDELWTVLYITEDNGTLNYALQPNRDGKYMKLLNYLARKNKYLKDYKNGILVMGTIPPSLAFEFPRIHDFLDFNDEAVRLLVAIHYITLKTYIEK</sequence>
<evidence type="ECO:0000313" key="1">
    <source>
        <dbReference type="EMBL" id="SFF84867.1"/>
    </source>
</evidence>
<gene>
    <name evidence="1" type="ORF">SAMN05216283_1182</name>
</gene>
<dbReference type="AlphaFoldDB" id="A0A1I2M5P1"/>
<name>A0A1I2M5P1_9BACT</name>
<organism evidence="1 2">
    <name type="scientific">Sunxiuqinia elliptica</name>
    <dbReference type="NCBI Taxonomy" id="655355"/>
    <lineage>
        <taxon>Bacteria</taxon>
        <taxon>Pseudomonadati</taxon>
        <taxon>Bacteroidota</taxon>
        <taxon>Bacteroidia</taxon>
        <taxon>Marinilabiliales</taxon>
        <taxon>Prolixibacteraceae</taxon>
        <taxon>Sunxiuqinia</taxon>
    </lineage>
</organism>
<evidence type="ECO:0000313" key="2">
    <source>
        <dbReference type="Proteomes" id="UP000198964"/>
    </source>
</evidence>
<proteinExistence type="predicted"/>
<keyword evidence="2" id="KW-1185">Reference proteome</keyword>
<dbReference type="Proteomes" id="UP000198964">
    <property type="component" value="Unassembled WGS sequence"/>
</dbReference>
<dbReference type="EMBL" id="FONW01000018">
    <property type="protein sequence ID" value="SFF84867.1"/>
    <property type="molecule type" value="Genomic_DNA"/>
</dbReference>
<reference evidence="1 2" key="1">
    <citation type="submission" date="2016-10" db="EMBL/GenBank/DDBJ databases">
        <authorList>
            <person name="de Groot N.N."/>
        </authorList>
    </citation>
    <scope>NUCLEOTIDE SEQUENCE [LARGE SCALE GENOMIC DNA]</scope>
    <source>
        <strain evidence="1 2">CGMCC 1.9156</strain>
    </source>
</reference>